<sequence>MSHDATPLGPRPLVHLERTRRRVMTARELRAHGVPAAVLQERCRPGGPWQQVLPDVFLLHAGPASGEERVHAALLYAGLPPKGQEGGGDAMVTGLAALALHGFTGVPPLEALNQVDVLVSRGRKVKDTGEVRVRRAHTLPRARHVAGLPCAPVARAVADAVAVLDDARAVRALLTEAVRTGDCEPAAVVRELNTARLLDRPHVVNAVDALLAEGRAIAESRLYEMVRRYGLPDPVWNVDLRLPGGPYLGSVDAYWPDHAVALELDARAPRHDDPQLWTQARRAREHLDRLGIEVVRTTPKKLRTSLETQAAVVRTALLSAADRRPHGYVAVLPR</sequence>
<dbReference type="RefSeq" id="WP_222978805.1">
    <property type="nucleotide sequence ID" value="NZ_JAINVZ010000010.1"/>
</dbReference>
<accession>A0ABS7QTM0</accession>
<dbReference type="EMBL" id="JAINVZ010000010">
    <property type="protein sequence ID" value="MBY8886535.1"/>
    <property type="molecule type" value="Genomic_DNA"/>
</dbReference>
<evidence type="ECO:0008006" key="3">
    <source>
        <dbReference type="Google" id="ProtNLM"/>
    </source>
</evidence>
<proteinExistence type="predicted"/>
<evidence type="ECO:0000313" key="2">
    <source>
        <dbReference type="Proteomes" id="UP001198565"/>
    </source>
</evidence>
<protein>
    <recommendedName>
        <fullName evidence="3">DUF559 domain-containing protein</fullName>
    </recommendedName>
</protein>
<reference evidence="1 2" key="1">
    <citation type="submission" date="2021-08" db="EMBL/GenBank/DDBJ databases">
        <title>Streptomyces sp. PTM05 isolated from lichen.</title>
        <authorList>
            <person name="Somphong A."/>
            <person name="Phongsopitanun W."/>
            <person name="Tanasupawat S."/>
        </authorList>
    </citation>
    <scope>NUCLEOTIDE SEQUENCE [LARGE SCALE GENOMIC DNA]</scope>
    <source>
        <strain evidence="1 2">Ptm05</strain>
    </source>
</reference>
<organism evidence="1 2">
    <name type="scientific">Streptantibioticus parmotrematis</name>
    <dbReference type="NCBI Taxonomy" id="2873249"/>
    <lineage>
        <taxon>Bacteria</taxon>
        <taxon>Bacillati</taxon>
        <taxon>Actinomycetota</taxon>
        <taxon>Actinomycetes</taxon>
        <taxon>Kitasatosporales</taxon>
        <taxon>Streptomycetaceae</taxon>
        <taxon>Streptantibioticus</taxon>
    </lineage>
</organism>
<evidence type="ECO:0000313" key="1">
    <source>
        <dbReference type="EMBL" id="MBY8886535.1"/>
    </source>
</evidence>
<dbReference type="Proteomes" id="UP001198565">
    <property type="component" value="Unassembled WGS sequence"/>
</dbReference>
<comment type="caution">
    <text evidence="1">The sequence shown here is derived from an EMBL/GenBank/DDBJ whole genome shotgun (WGS) entry which is preliminary data.</text>
</comment>
<gene>
    <name evidence="1" type="ORF">K7472_16915</name>
</gene>
<name>A0ABS7QTM0_9ACTN</name>
<keyword evidence="2" id="KW-1185">Reference proteome</keyword>